<evidence type="ECO:0000313" key="3">
    <source>
        <dbReference type="Proteomes" id="UP000887566"/>
    </source>
</evidence>
<keyword evidence="1" id="KW-0722">Serine protease inhibitor</keyword>
<dbReference type="Proteomes" id="UP000887566">
    <property type="component" value="Unplaced"/>
</dbReference>
<accession>A0A914VLZ1</accession>
<feature type="chain" id="PRO_5037010387" evidence="2">
    <location>
        <begin position="20"/>
        <end position="302"/>
    </location>
</feature>
<feature type="signal peptide" evidence="2">
    <location>
        <begin position="1"/>
        <end position="19"/>
    </location>
</feature>
<dbReference type="AlphaFoldDB" id="A0A914VLZ1"/>
<dbReference type="SUPFAM" id="SSF57567">
    <property type="entry name" value="Serine protease inhibitors"/>
    <property type="match status" value="1"/>
</dbReference>
<dbReference type="GO" id="GO:0004867">
    <property type="term" value="F:serine-type endopeptidase inhibitor activity"/>
    <property type="evidence" value="ECO:0007669"/>
    <property type="project" value="UniProtKB-KW"/>
</dbReference>
<evidence type="ECO:0000313" key="4">
    <source>
        <dbReference type="WBParaSite" id="PSAMB.scaffold209size65617.g3361.t1"/>
    </source>
</evidence>
<keyword evidence="1" id="KW-0646">Protease inhibitor</keyword>
<evidence type="ECO:0000256" key="2">
    <source>
        <dbReference type="SAM" id="SignalP"/>
    </source>
</evidence>
<reference evidence="4" key="1">
    <citation type="submission" date="2022-11" db="UniProtKB">
        <authorList>
            <consortium name="WormBaseParasite"/>
        </authorList>
    </citation>
    <scope>IDENTIFICATION</scope>
</reference>
<sequence length="302" mass="31431">MLRLALLTQMLVLLAIAVAQQYTPQVCEFYRTRGVALSGCNNIAMPMPLPATPSPNGMNCNNVVCAANLQCVGGRCVPLGNNPTPAIMPPLSCANMLCASGTTCIEGRGCVQNGNNPTIATMPPLSCAAMLCVTGTTCIEGRGCVQNGNGGTVKCLENEQFMQCSGCENICGQQNMACPAMCGPAKCQCSGSYARDRNSGRCIPQLQCPMNNSNTGTVGGCSMMRCAAGQQCVEQQVTCIRAPCPPRASCVPVANNNNNRNGVGSCAARMCPANQRCVEQMVMCINPPCGTTSSCVPIQFAG</sequence>
<keyword evidence="2" id="KW-0732">Signal</keyword>
<keyword evidence="3" id="KW-1185">Reference proteome</keyword>
<evidence type="ECO:0000256" key="1">
    <source>
        <dbReference type="ARBA" id="ARBA00022900"/>
    </source>
</evidence>
<protein>
    <submittedName>
        <fullName evidence="4">Uncharacterized protein</fullName>
    </submittedName>
</protein>
<name>A0A914VLZ1_9BILA</name>
<dbReference type="Gene3D" id="2.10.25.10">
    <property type="entry name" value="Laminin"/>
    <property type="match status" value="1"/>
</dbReference>
<dbReference type="WBParaSite" id="PSAMB.scaffold209size65617.g3361.t1">
    <property type="protein sequence ID" value="PSAMB.scaffold209size65617.g3361.t1"/>
    <property type="gene ID" value="PSAMB.scaffold209size65617.g3361"/>
</dbReference>
<organism evidence="3 4">
    <name type="scientific">Plectus sambesii</name>
    <dbReference type="NCBI Taxonomy" id="2011161"/>
    <lineage>
        <taxon>Eukaryota</taxon>
        <taxon>Metazoa</taxon>
        <taxon>Ecdysozoa</taxon>
        <taxon>Nematoda</taxon>
        <taxon>Chromadorea</taxon>
        <taxon>Plectida</taxon>
        <taxon>Plectina</taxon>
        <taxon>Plectoidea</taxon>
        <taxon>Plectidae</taxon>
        <taxon>Plectus</taxon>
    </lineage>
</organism>
<proteinExistence type="predicted"/>
<dbReference type="InterPro" id="IPR036084">
    <property type="entry name" value="Ser_inhib-like_sf"/>
</dbReference>